<dbReference type="RefSeq" id="WP_261402632.1">
    <property type="nucleotide sequence ID" value="NZ_CP081869.1"/>
</dbReference>
<feature type="compositionally biased region" description="Basic residues" evidence="2">
    <location>
        <begin position="1345"/>
        <end position="1354"/>
    </location>
</feature>
<evidence type="ECO:0000313" key="5">
    <source>
        <dbReference type="Proteomes" id="UP000825701"/>
    </source>
</evidence>
<evidence type="ECO:0000256" key="1">
    <source>
        <dbReference type="SAM" id="Coils"/>
    </source>
</evidence>
<gene>
    <name evidence="4" type="ORF">K6K41_23030</name>
</gene>
<sequence>MANINVIRTVTVRGRPEGLDTLGAAMDRVKRGYGEVASAAAAAGGATETSARRSLSASQAWDRLEARTDPVARVYRQLTRDISVADRALGQGVISLDAYGAAVERMKRGIESAGVVNLPAVDQSALNASLGVLPDSMRASARESASAFEAEFARLDDIARMRAEQAGRAFRDSFDRSIGIGAPSATSAGATFGALDELAQREAEIEAARRAQAAATAQASYADSFGIGRVAPSARASAGVFEDALAETERMEAAASALRAQLDPLSVAQARLNAEIAEYRGLAAAGVITTRELDGATAMAQGRFNETAQRIDRMGKAAGGQAFQWGNLSYQINDAATMALSGSGAFQILATQGGQVFQILQDAPGGVVGGLKEIGSAALGLLTPVNMIGVGMVAATAGIAAWSLSGGRAVESLDDSFKRHADTIREVNDLYGVTGAKLDELADRAPNVLDALAQINLSKLRAQIEEQTAAALRAMGSGSDQQPALDPMGFGTGFNDQPVFSVDGRFGRFRAEIETLRESFRQGTPDVLGFVAAISDRRNQSRFEDEKQDAEALLGVVKDLEATARRLPSALDATRGQDAVDERDFFNFQDRQRDLDFSRALDRQNADDLAQTAMAFDLRAITARTTAQRAALAADRAYAEAIGDVTQAHRADAAAADASRLVYAQAAREQADFTAGRNEAARQRTAGAELELASIGASAAASDNLRFTLDAVAEARRRAYDQTGSFEIGAAELERIRREADVWSGLQQIIRETKLAYDLANEARRAGMTRSERSVYDQLDRAGMLTAGEIATPEARAMADRIRATETYAAQTQLVRELTFETQQLQRTETERAVYARMNGAGLLDQYGEISGATNKAIADQIRLNETLGQVQQAYRGIGREAIEALASGDFGGLAQSFLDRTKNLMLDRAGEQLDNMLMSSVSSMFGGSTTTIGSLFAGKPDGSSAARALFVQMVGSIPGLPGAGGLPFGIGGVPSFAGLAANNNYISRYTGLTAGPMATSITPNSRVSSAFGAMDWLTYANQGATRSQPLDPKLVNAFSFLQDRGIQMEVFSGGQPGIGSGLPRVGSTRHDHGMAADVFFSQNGRRLDWANPQDQPIFQDIVSQARANGVTGFGAGPGYMQPGSMHVGYGSPGVWGAGGRGATAPSWLRNAYNSPAPTQSIDPGAVNAANQNVQQFGASVGQATPQVSTLGGNLGQLTQSIGQTQSSLTSGGGGLAGGLEPDDVERAGRPGLDGLRRRASARVRFDLDRPRFDRVEPRRPLRRRRRGRSAGRSAHPRHPAFGRHPRGRVLWPGLSRLGFPRSAPLSHRLRLERVPGRARAQRARPYRRDGPPRDARDGGAQRGRPPRRACGRE</sequence>
<feature type="region of interest" description="Disordered" evidence="2">
    <location>
        <begin position="1311"/>
        <end position="1354"/>
    </location>
</feature>
<keyword evidence="5" id="KW-1185">Reference proteome</keyword>
<proteinExistence type="predicted"/>
<dbReference type="Proteomes" id="UP000825701">
    <property type="component" value="Chromosome"/>
</dbReference>
<dbReference type="KEGG" id="cmet:K6K41_23030"/>
<dbReference type="Pfam" id="PF06791">
    <property type="entry name" value="TMP_2"/>
    <property type="match status" value="1"/>
</dbReference>
<feature type="compositionally biased region" description="Basic and acidic residues" evidence="2">
    <location>
        <begin position="1327"/>
        <end position="1340"/>
    </location>
</feature>
<feature type="compositionally biased region" description="Basic residues" evidence="2">
    <location>
        <begin position="1261"/>
        <end position="1288"/>
    </location>
</feature>
<name>A0A9E6R7Q4_9HYPH</name>
<reference evidence="4" key="1">
    <citation type="submission" date="2021-08" db="EMBL/GenBank/DDBJ databases">
        <authorList>
            <person name="Zhang H."/>
            <person name="Xu M."/>
            <person name="Yu Z."/>
            <person name="Yang L."/>
            <person name="Cai Y."/>
        </authorList>
    </citation>
    <scope>NUCLEOTIDE SEQUENCE</scope>
    <source>
        <strain evidence="4">CHL1</strain>
    </source>
</reference>
<feature type="coiled-coil region" evidence="1">
    <location>
        <begin position="198"/>
        <end position="261"/>
    </location>
</feature>
<dbReference type="EMBL" id="CP081869">
    <property type="protein sequence ID" value="QZN99548.1"/>
    <property type="molecule type" value="Genomic_DNA"/>
</dbReference>
<evidence type="ECO:0000313" key="4">
    <source>
        <dbReference type="EMBL" id="QZN99548.1"/>
    </source>
</evidence>
<evidence type="ECO:0000256" key="2">
    <source>
        <dbReference type="SAM" id="MobiDB-lite"/>
    </source>
</evidence>
<evidence type="ECO:0000259" key="3">
    <source>
        <dbReference type="Pfam" id="PF06791"/>
    </source>
</evidence>
<feature type="region of interest" description="Disordered" evidence="2">
    <location>
        <begin position="1257"/>
        <end position="1290"/>
    </location>
</feature>
<keyword evidence="1" id="KW-0175">Coiled coil</keyword>
<feature type="domain" description="Bacteriophage tail tape measure N-terminal" evidence="3">
    <location>
        <begin position="311"/>
        <end position="448"/>
    </location>
</feature>
<dbReference type="InterPro" id="IPR009628">
    <property type="entry name" value="Phage_tape_measure_N"/>
</dbReference>
<feature type="region of interest" description="Disordered" evidence="2">
    <location>
        <begin position="1204"/>
        <end position="1236"/>
    </location>
</feature>
<protein>
    <submittedName>
        <fullName evidence="4">Phage tail length tape measure family protein</fullName>
    </submittedName>
</protein>
<accession>A0A9E6R7Q4</accession>
<organism evidence="4 5">
    <name type="scientific">Chenggangzhangella methanolivorans</name>
    <dbReference type="NCBI Taxonomy" id="1437009"/>
    <lineage>
        <taxon>Bacteria</taxon>
        <taxon>Pseudomonadati</taxon>
        <taxon>Pseudomonadota</taxon>
        <taxon>Alphaproteobacteria</taxon>
        <taxon>Hyphomicrobiales</taxon>
        <taxon>Methylopilaceae</taxon>
        <taxon>Chenggangzhangella</taxon>
    </lineage>
</organism>